<feature type="compositionally biased region" description="Polar residues" evidence="1">
    <location>
        <begin position="1"/>
        <end position="12"/>
    </location>
</feature>
<reference evidence="2" key="1">
    <citation type="submission" date="2012-09" db="EMBL/GenBank/DDBJ databases">
        <authorList>
            <person name="Martin A.A."/>
        </authorList>
    </citation>
    <scope>NUCLEOTIDE SEQUENCE</scope>
</reference>
<sequence>MHLSSVKRTNLTFEDENPTARGKKQVADTPRRALGDVKNMLRIEDQRSLDINDDIVEESNLHEDPRIEATLFQREDSVILSDPGNDAEYFEKLISTAHYGNDSITDDDDETIEMCGLEDEPFDYRHVLNNVDGNAVLTDDFPPFLYEKPDPVGLDKVKNYTLQEIEELFDSFSDVLIL</sequence>
<reference evidence="3" key="2">
    <citation type="submission" date="2017-02" db="UniProtKB">
        <authorList>
            <consortium name="WormBaseParasite"/>
        </authorList>
    </citation>
    <scope>IDENTIFICATION</scope>
</reference>
<evidence type="ECO:0000256" key="1">
    <source>
        <dbReference type="SAM" id="MobiDB-lite"/>
    </source>
</evidence>
<evidence type="ECO:0000313" key="2">
    <source>
        <dbReference type="Proteomes" id="UP000035642"/>
    </source>
</evidence>
<proteinExistence type="predicted"/>
<protein>
    <submittedName>
        <fullName evidence="3">Protein LTV1 homolog</fullName>
    </submittedName>
</protein>
<accession>A0A0K0DA64</accession>
<name>A0A0K0DA64_ANGCA</name>
<dbReference type="Proteomes" id="UP000035642">
    <property type="component" value="Unassembled WGS sequence"/>
</dbReference>
<dbReference type="AlphaFoldDB" id="A0A0K0DA64"/>
<feature type="region of interest" description="Disordered" evidence="1">
    <location>
        <begin position="1"/>
        <end position="28"/>
    </location>
</feature>
<dbReference type="WBParaSite" id="ACAC_0000711601-mRNA-1">
    <property type="protein sequence ID" value="ACAC_0000711601-mRNA-1"/>
    <property type="gene ID" value="ACAC_0000711601"/>
</dbReference>
<keyword evidence="2" id="KW-1185">Reference proteome</keyword>
<evidence type="ECO:0000313" key="3">
    <source>
        <dbReference type="WBParaSite" id="ACAC_0000711601-mRNA-1"/>
    </source>
</evidence>
<organism evidence="2 3">
    <name type="scientific">Angiostrongylus cantonensis</name>
    <name type="common">Rat lungworm</name>
    <dbReference type="NCBI Taxonomy" id="6313"/>
    <lineage>
        <taxon>Eukaryota</taxon>
        <taxon>Metazoa</taxon>
        <taxon>Ecdysozoa</taxon>
        <taxon>Nematoda</taxon>
        <taxon>Chromadorea</taxon>
        <taxon>Rhabditida</taxon>
        <taxon>Rhabditina</taxon>
        <taxon>Rhabditomorpha</taxon>
        <taxon>Strongyloidea</taxon>
        <taxon>Metastrongylidae</taxon>
        <taxon>Angiostrongylus</taxon>
    </lineage>
</organism>